<dbReference type="RefSeq" id="XP_031083573.1">
    <property type="nucleotide sequence ID" value="XM_031233769.1"/>
</dbReference>
<dbReference type="VEuPathDB" id="FungiDB:FPRO_08102"/>
<protein>
    <submittedName>
        <fullName evidence="1">Uncharacterized protein</fullName>
    </submittedName>
</protein>
<reference evidence="2" key="1">
    <citation type="journal article" date="2016" name="Genome Biol. Evol.">
        <title>Comparative 'omics' of the Fusarium fujikuroi species complex highlights differences in genetic potential and metabolite synthesis.</title>
        <authorList>
            <person name="Niehaus E.-M."/>
            <person name="Muensterkoetter M."/>
            <person name="Proctor R.H."/>
            <person name="Brown D.W."/>
            <person name="Sharon A."/>
            <person name="Idan Y."/>
            <person name="Oren-Young L."/>
            <person name="Sieber C.M."/>
            <person name="Novak O."/>
            <person name="Pencik A."/>
            <person name="Tarkowska D."/>
            <person name="Hromadova K."/>
            <person name="Freeman S."/>
            <person name="Maymon M."/>
            <person name="Elazar M."/>
            <person name="Youssef S.A."/>
            <person name="El-Shabrawy E.S.M."/>
            <person name="Shalaby A.B.A."/>
            <person name="Houterman P."/>
            <person name="Brock N.L."/>
            <person name="Burkhardt I."/>
            <person name="Tsavkelova E.A."/>
            <person name="Dickschat J.S."/>
            <person name="Galuszka P."/>
            <person name="Gueldener U."/>
            <person name="Tudzynski B."/>
        </authorList>
    </citation>
    <scope>NUCLEOTIDE SEQUENCE [LARGE SCALE GENOMIC DNA]</scope>
    <source>
        <strain evidence="2">ET1</strain>
    </source>
</reference>
<keyword evidence="2" id="KW-1185">Reference proteome</keyword>
<evidence type="ECO:0000313" key="2">
    <source>
        <dbReference type="Proteomes" id="UP000183971"/>
    </source>
</evidence>
<organism evidence="1 2">
    <name type="scientific">Fusarium proliferatum (strain ET1)</name>
    <name type="common">Orchid endophyte fungus</name>
    <dbReference type="NCBI Taxonomy" id="1227346"/>
    <lineage>
        <taxon>Eukaryota</taxon>
        <taxon>Fungi</taxon>
        <taxon>Dikarya</taxon>
        <taxon>Ascomycota</taxon>
        <taxon>Pezizomycotina</taxon>
        <taxon>Sordariomycetes</taxon>
        <taxon>Hypocreomycetidae</taxon>
        <taxon>Hypocreales</taxon>
        <taxon>Nectriaceae</taxon>
        <taxon>Fusarium</taxon>
        <taxon>Fusarium fujikuroi species complex</taxon>
    </lineage>
</organism>
<proteinExistence type="predicted"/>
<comment type="caution">
    <text evidence="1">The sequence shown here is derived from an EMBL/GenBank/DDBJ whole genome shotgun (WGS) entry which is preliminary data.</text>
</comment>
<dbReference type="EMBL" id="FJOF01000007">
    <property type="protein sequence ID" value="CZR42982.1"/>
    <property type="molecule type" value="Genomic_DNA"/>
</dbReference>
<accession>A0A1L7VRC9</accession>
<name>A0A1L7VRC9_FUSPR</name>
<sequence length="85" mass="9490">MAMRPNVEEVWLSVLEMVGVYDSPSFFTSSPDAPTMRFDPDVPASPALDEAMWVFGSALHLSAALPRYTCEWSYFPASQCKEQVP</sequence>
<gene>
    <name evidence="1" type="ORF">FPRO_08102</name>
</gene>
<evidence type="ECO:0000313" key="1">
    <source>
        <dbReference type="EMBL" id="CZR42982.1"/>
    </source>
</evidence>
<dbReference type="AlphaFoldDB" id="A0A1L7VRC9"/>
<dbReference type="Proteomes" id="UP000183971">
    <property type="component" value="Unassembled WGS sequence"/>
</dbReference>
<dbReference type="GeneID" id="42052980"/>